<evidence type="ECO:0000313" key="2">
    <source>
        <dbReference type="EMBL" id="RVU38170.1"/>
    </source>
</evidence>
<gene>
    <name evidence="2" type="ORF">EOI86_02380</name>
</gene>
<keyword evidence="3" id="KW-1185">Reference proteome</keyword>
<dbReference type="EMBL" id="SADE01000001">
    <property type="protein sequence ID" value="RVU38170.1"/>
    <property type="molecule type" value="Genomic_DNA"/>
</dbReference>
<reference evidence="3" key="1">
    <citation type="submission" date="2019-01" db="EMBL/GenBank/DDBJ databases">
        <title>Gri0909 isolated from a small marine red alga.</title>
        <authorList>
            <person name="Kim J."/>
            <person name="Jeong S.E."/>
            <person name="Jeon C.O."/>
        </authorList>
    </citation>
    <scope>NUCLEOTIDE SEQUENCE [LARGE SCALE GENOMIC DNA]</scope>
    <source>
        <strain evidence="3">Gri0909</strain>
    </source>
</reference>
<sequence>MMKRTCHLLAFLVAAFPLGANAQDDGALVSYQMMKPETALALAQATMDDCRERGFQVSVTVTDRFGLPQVVLRDRYAGPHTLETSRRKAWTAASFRTDTLAFSALTQAGEGLSGIRYISDVAAIGGGIPVEAAGTLVGAVGVSGAPGGEMDHACAEAGIEAIAVDLEF</sequence>
<dbReference type="InterPro" id="IPR052517">
    <property type="entry name" value="GlcG_carb_metab_protein"/>
</dbReference>
<name>A0A437QUG9_9PROT</name>
<dbReference type="SUPFAM" id="SSF143744">
    <property type="entry name" value="GlcG-like"/>
    <property type="match status" value="1"/>
</dbReference>
<dbReference type="RefSeq" id="WP_127763542.1">
    <property type="nucleotide sequence ID" value="NZ_SADE01000001.1"/>
</dbReference>
<dbReference type="AlphaFoldDB" id="A0A437QUG9"/>
<organism evidence="2 3">
    <name type="scientific">Hwanghaeella grinnelliae</name>
    <dbReference type="NCBI Taxonomy" id="2500179"/>
    <lineage>
        <taxon>Bacteria</taxon>
        <taxon>Pseudomonadati</taxon>
        <taxon>Pseudomonadota</taxon>
        <taxon>Alphaproteobacteria</taxon>
        <taxon>Rhodospirillales</taxon>
        <taxon>Rhodospirillaceae</taxon>
        <taxon>Hwanghaeella</taxon>
    </lineage>
</organism>
<evidence type="ECO:0000313" key="3">
    <source>
        <dbReference type="Proteomes" id="UP000287447"/>
    </source>
</evidence>
<dbReference type="Proteomes" id="UP000287447">
    <property type="component" value="Unassembled WGS sequence"/>
</dbReference>
<evidence type="ECO:0000256" key="1">
    <source>
        <dbReference type="SAM" id="SignalP"/>
    </source>
</evidence>
<proteinExistence type="predicted"/>
<feature type="signal peptide" evidence="1">
    <location>
        <begin position="1"/>
        <end position="22"/>
    </location>
</feature>
<dbReference type="Pfam" id="PF03928">
    <property type="entry name" value="HbpS-like"/>
    <property type="match status" value="1"/>
</dbReference>
<protein>
    <submittedName>
        <fullName evidence="2">Heme-binding protein</fullName>
    </submittedName>
</protein>
<comment type="caution">
    <text evidence="2">The sequence shown here is derived from an EMBL/GenBank/DDBJ whole genome shotgun (WGS) entry which is preliminary data.</text>
</comment>
<dbReference type="OrthoDB" id="5786851at2"/>
<dbReference type="InterPro" id="IPR038084">
    <property type="entry name" value="PduO/GlcC-like_sf"/>
</dbReference>
<feature type="chain" id="PRO_5019254960" evidence="1">
    <location>
        <begin position="23"/>
        <end position="168"/>
    </location>
</feature>
<accession>A0A437QUG9</accession>
<keyword evidence="1" id="KW-0732">Signal</keyword>
<dbReference type="Gene3D" id="3.30.450.150">
    <property type="entry name" value="Haem-degrading domain"/>
    <property type="match status" value="1"/>
</dbReference>
<dbReference type="PANTHER" id="PTHR34309">
    <property type="entry name" value="SLR1406 PROTEIN"/>
    <property type="match status" value="1"/>
</dbReference>
<dbReference type="InterPro" id="IPR005624">
    <property type="entry name" value="PduO/GlcC-like"/>
</dbReference>
<dbReference type="PANTHER" id="PTHR34309:SF10">
    <property type="entry name" value="SLR1406 PROTEIN"/>
    <property type="match status" value="1"/>
</dbReference>